<organism evidence="3 4">
    <name type="scientific">Halobium palmae</name>
    <dbReference type="NCBI Taxonomy" id="1776492"/>
    <lineage>
        <taxon>Archaea</taxon>
        <taxon>Methanobacteriati</taxon>
        <taxon>Methanobacteriota</taxon>
        <taxon>Stenosarchaea group</taxon>
        <taxon>Halobacteria</taxon>
        <taxon>Halobacteriales</taxon>
        <taxon>Haloferacaceae</taxon>
        <taxon>Halobium</taxon>
    </lineage>
</organism>
<dbReference type="PANTHER" id="PTHR23389">
    <property type="entry name" value="CHROMOSOME TRANSMISSION FIDELITY FACTOR 18"/>
    <property type="match status" value="1"/>
</dbReference>
<evidence type="ECO:0000256" key="1">
    <source>
        <dbReference type="ARBA" id="ARBA00022705"/>
    </source>
</evidence>
<feature type="non-terminal residue" evidence="3">
    <location>
        <position position="71"/>
    </location>
</feature>
<evidence type="ECO:0000259" key="2">
    <source>
        <dbReference type="Pfam" id="PF00004"/>
    </source>
</evidence>
<accession>A0ABD5S0N5</accession>
<evidence type="ECO:0000313" key="4">
    <source>
        <dbReference type="Proteomes" id="UP001596328"/>
    </source>
</evidence>
<name>A0ABD5S0N5_9EURY</name>
<evidence type="ECO:0000313" key="3">
    <source>
        <dbReference type="EMBL" id="MFC6725228.1"/>
    </source>
</evidence>
<dbReference type="PANTHER" id="PTHR23389:SF6">
    <property type="entry name" value="REPLICATION FACTOR C SUBUNIT 1"/>
    <property type="match status" value="1"/>
</dbReference>
<dbReference type="Proteomes" id="UP001596328">
    <property type="component" value="Unassembled WGS sequence"/>
</dbReference>
<protein>
    <submittedName>
        <fullName evidence="3">AAA family ATPase</fullName>
    </submittedName>
</protein>
<dbReference type="InterPro" id="IPR003959">
    <property type="entry name" value="ATPase_AAA_core"/>
</dbReference>
<dbReference type="Pfam" id="PF00004">
    <property type="entry name" value="AAA"/>
    <property type="match status" value="1"/>
</dbReference>
<keyword evidence="1" id="KW-0235">DNA replication</keyword>
<gene>
    <name evidence="3" type="ORF">ACFQE1_12780</name>
</gene>
<dbReference type="GO" id="GO:0006260">
    <property type="term" value="P:DNA replication"/>
    <property type="evidence" value="ECO:0007669"/>
    <property type="project" value="UniProtKB-KW"/>
</dbReference>
<comment type="caution">
    <text evidence="3">The sequence shown here is derived from an EMBL/GenBank/DDBJ whole genome shotgun (WGS) entry which is preliminary data.</text>
</comment>
<feature type="domain" description="ATPase AAA-type core" evidence="2">
    <location>
        <begin position="40"/>
        <end position="71"/>
    </location>
</feature>
<dbReference type="CDD" id="cd00009">
    <property type="entry name" value="AAA"/>
    <property type="match status" value="1"/>
</dbReference>
<dbReference type="InterPro" id="IPR027417">
    <property type="entry name" value="P-loop_NTPase"/>
</dbReference>
<sequence>MTDWTEKYRPSTLSEVRGNDSARDEFEEWARSWDDHRKAVVLHGSPGVGKTSAAHALAADMGWETVELNAS</sequence>
<proteinExistence type="predicted"/>
<reference evidence="3 4" key="1">
    <citation type="journal article" date="2019" name="Int. J. Syst. Evol. Microbiol.">
        <title>The Global Catalogue of Microorganisms (GCM) 10K type strain sequencing project: providing services to taxonomists for standard genome sequencing and annotation.</title>
        <authorList>
            <consortium name="The Broad Institute Genomics Platform"/>
            <consortium name="The Broad Institute Genome Sequencing Center for Infectious Disease"/>
            <person name="Wu L."/>
            <person name="Ma J."/>
        </authorList>
    </citation>
    <scope>NUCLEOTIDE SEQUENCE [LARGE SCALE GENOMIC DNA]</scope>
    <source>
        <strain evidence="3 4">NBRC 111368</strain>
    </source>
</reference>
<keyword evidence="4" id="KW-1185">Reference proteome</keyword>
<dbReference type="AlphaFoldDB" id="A0ABD5S0N5"/>
<dbReference type="EMBL" id="JBHSWU010000433">
    <property type="protein sequence ID" value="MFC6725228.1"/>
    <property type="molecule type" value="Genomic_DNA"/>
</dbReference>
<dbReference type="SUPFAM" id="SSF52540">
    <property type="entry name" value="P-loop containing nucleoside triphosphate hydrolases"/>
    <property type="match status" value="1"/>
</dbReference>
<dbReference type="Gene3D" id="3.40.50.300">
    <property type="entry name" value="P-loop containing nucleotide triphosphate hydrolases"/>
    <property type="match status" value="1"/>
</dbReference>